<evidence type="ECO:0000259" key="1">
    <source>
        <dbReference type="Pfam" id="PF02627"/>
    </source>
</evidence>
<proteinExistence type="predicted"/>
<dbReference type="PANTHER" id="PTHR33570">
    <property type="entry name" value="4-CARBOXYMUCONOLACTONE DECARBOXYLASE FAMILY PROTEIN"/>
    <property type="match status" value="1"/>
</dbReference>
<dbReference type="InterPro" id="IPR000073">
    <property type="entry name" value="AB_hydrolase_1"/>
</dbReference>
<comment type="caution">
    <text evidence="3">The sequence shown here is derived from an EMBL/GenBank/DDBJ whole genome shotgun (WGS) entry which is preliminary data.</text>
</comment>
<feature type="domain" description="AB hydrolase-1" evidence="2">
    <location>
        <begin position="16"/>
        <end position="245"/>
    </location>
</feature>
<organism evidence="3 4">
    <name type="scientific">Ferrimicrobium acidiphilum</name>
    <dbReference type="NCBI Taxonomy" id="121039"/>
    <lineage>
        <taxon>Bacteria</taxon>
        <taxon>Bacillati</taxon>
        <taxon>Actinomycetota</taxon>
        <taxon>Acidimicrobiia</taxon>
        <taxon>Acidimicrobiales</taxon>
        <taxon>Acidimicrobiaceae</taxon>
        <taxon>Ferrimicrobium</taxon>
    </lineage>
</organism>
<dbReference type="InterPro" id="IPR029032">
    <property type="entry name" value="AhpD-like"/>
</dbReference>
<dbReference type="PANTHER" id="PTHR33570:SF2">
    <property type="entry name" value="CARBOXYMUCONOLACTONE DECARBOXYLASE-LIKE DOMAIN-CONTAINING PROTEIN"/>
    <property type="match status" value="1"/>
</dbReference>
<dbReference type="Gene3D" id="1.20.1290.10">
    <property type="entry name" value="AhpD-like"/>
    <property type="match status" value="1"/>
</dbReference>
<feature type="domain" description="Carboxymuconolactone decarboxylase-like" evidence="1">
    <location>
        <begin position="286"/>
        <end position="367"/>
    </location>
</feature>
<name>A0ABV3XZP5_9ACTN</name>
<evidence type="ECO:0000259" key="2">
    <source>
        <dbReference type="Pfam" id="PF12697"/>
    </source>
</evidence>
<accession>A0ABV3XZP5</accession>
<gene>
    <name evidence="3" type="ORF">AB6A68_02845</name>
</gene>
<sequence>MGNEMRVLGQRNAPVLVLLSSLGTTSQIFEPQIESFSKWLQVVTIEHPGHLGEPAVESDPRTVGELARRVLGLLDEQGIGRFCVCGISLGGIVAMELAYSYPERVDKLVLACTAPVLSPRSAWLERAQLVRERGPAILVDTLLPRWFPPGFDGAHPQVVARVAEMIGTVDSDGYANACLAIADADLSQHIASIDAKTLVIAGRFDPVVPPGVALDYAMDIPGASFVTLAGSAHLPSLSEPELFAQLVLEHLVGDPRRRGRTARSMILGEDHVQASEADATPIDRPFLEFITEVAWGELWARPGLDQRARTLVTVALLAGLGRRAELELHLRSALRRGVPVEELIEVLLHVAVYAGVPVANEAFSLLKRIEAGE</sequence>
<dbReference type="SUPFAM" id="SSF53474">
    <property type="entry name" value="alpha/beta-Hydrolases"/>
    <property type="match status" value="1"/>
</dbReference>
<dbReference type="Gene3D" id="3.40.50.1820">
    <property type="entry name" value="alpha/beta hydrolase"/>
    <property type="match status" value="1"/>
</dbReference>
<evidence type="ECO:0000313" key="3">
    <source>
        <dbReference type="EMBL" id="MEX6428777.1"/>
    </source>
</evidence>
<dbReference type="GO" id="GO:0016787">
    <property type="term" value="F:hydrolase activity"/>
    <property type="evidence" value="ECO:0007669"/>
    <property type="project" value="UniProtKB-KW"/>
</dbReference>
<keyword evidence="4" id="KW-1185">Reference proteome</keyword>
<dbReference type="InterPro" id="IPR029058">
    <property type="entry name" value="AB_hydrolase_fold"/>
</dbReference>
<dbReference type="PRINTS" id="PR00111">
    <property type="entry name" value="ABHYDROLASE"/>
</dbReference>
<keyword evidence="3" id="KW-0378">Hydrolase</keyword>
<reference evidence="3 4" key="1">
    <citation type="submission" date="2024-07" db="EMBL/GenBank/DDBJ databases">
        <title>Draft Genome Sequence of Ferrimicrobium acidiphilum Strain YE2023, Isolated from a Pulp of Bioleach Reactor.</title>
        <authorList>
            <person name="Elkina Y.A."/>
            <person name="Bulaeva A.G."/>
            <person name="Beletsky A.V."/>
            <person name="Mardanov A.V."/>
        </authorList>
    </citation>
    <scope>NUCLEOTIDE SEQUENCE [LARGE SCALE GENOMIC DNA]</scope>
    <source>
        <strain evidence="3 4">YE2023</strain>
    </source>
</reference>
<dbReference type="Pfam" id="PF02627">
    <property type="entry name" value="CMD"/>
    <property type="match status" value="1"/>
</dbReference>
<protein>
    <submittedName>
        <fullName evidence="3">Alpha/beta fold hydrolase</fullName>
    </submittedName>
</protein>
<dbReference type="RefSeq" id="WP_298385071.1">
    <property type="nucleotide sequence ID" value="NZ_JBFSHR010000006.1"/>
</dbReference>
<evidence type="ECO:0000313" key="4">
    <source>
        <dbReference type="Proteomes" id="UP001560267"/>
    </source>
</evidence>
<dbReference type="InterPro" id="IPR052512">
    <property type="entry name" value="4CMD/NDH-1_regulator"/>
</dbReference>
<dbReference type="EMBL" id="JBFSHR010000006">
    <property type="protein sequence ID" value="MEX6428777.1"/>
    <property type="molecule type" value="Genomic_DNA"/>
</dbReference>
<dbReference type="Proteomes" id="UP001560267">
    <property type="component" value="Unassembled WGS sequence"/>
</dbReference>
<dbReference type="Pfam" id="PF12697">
    <property type="entry name" value="Abhydrolase_6"/>
    <property type="match status" value="1"/>
</dbReference>
<dbReference type="InterPro" id="IPR003779">
    <property type="entry name" value="CMD-like"/>
</dbReference>
<dbReference type="SUPFAM" id="SSF69118">
    <property type="entry name" value="AhpD-like"/>
    <property type="match status" value="1"/>
</dbReference>